<accession>A0ACC0PX93</accession>
<proteinExistence type="predicted"/>
<protein>
    <submittedName>
        <fullName evidence="1">Uncharacterized protein</fullName>
    </submittedName>
</protein>
<keyword evidence="2" id="KW-1185">Reference proteome</keyword>
<organism evidence="1 2">
    <name type="scientific">Rhododendron molle</name>
    <name type="common">Chinese azalea</name>
    <name type="synonym">Azalea mollis</name>
    <dbReference type="NCBI Taxonomy" id="49168"/>
    <lineage>
        <taxon>Eukaryota</taxon>
        <taxon>Viridiplantae</taxon>
        <taxon>Streptophyta</taxon>
        <taxon>Embryophyta</taxon>
        <taxon>Tracheophyta</taxon>
        <taxon>Spermatophyta</taxon>
        <taxon>Magnoliopsida</taxon>
        <taxon>eudicotyledons</taxon>
        <taxon>Gunneridae</taxon>
        <taxon>Pentapetalae</taxon>
        <taxon>asterids</taxon>
        <taxon>Ericales</taxon>
        <taxon>Ericaceae</taxon>
        <taxon>Ericoideae</taxon>
        <taxon>Rhodoreae</taxon>
        <taxon>Rhododendron</taxon>
    </lineage>
</organism>
<dbReference type="EMBL" id="CM046389">
    <property type="protein sequence ID" value="KAI8569292.1"/>
    <property type="molecule type" value="Genomic_DNA"/>
</dbReference>
<comment type="caution">
    <text evidence="1">The sequence shown here is derived from an EMBL/GenBank/DDBJ whole genome shotgun (WGS) entry which is preliminary data.</text>
</comment>
<reference evidence="1" key="1">
    <citation type="submission" date="2022-02" db="EMBL/GenBank/DDBJ databases">
        <title>Plant Genome Project.</title>
        <authorList>
            <person name="Zhang R.-G."/>
        </authorList>
    </citation>
    <scope>NUCLEOTIDE SEQUENCE</scope>
    <source>
        <strain evidence="1">AT1</strain>
    </source>
</reference>
<evidence type="ECO:0000313" key="1">
    <source>
        <dbReference type="EMBL" id="KAI8569292.1"/>
    </source>
</evidence>
<sequence>MKTANVVDGEKIFNEMPEKNVVSWTSLLSGYSRNGLVDQAIETFFRMQAEGIKPSPLTFATVLGALADDGAVKKEIQVYCMVIKNGFEATMFMSNSLINMYSKSGMVRDARAVFDSTENRDAVSWNGMIAELGFARQLHSRVAKDGFESDLTTRTALMVVYSKSSEMDDALRLFYTMRGVWNVVSWTAMISGYLQNSGVEQAIHAQVIKTNYEKSPSVGTALLDAYIKIGHTSEAAKVFVLIEEKDIVAWSAMLGGYAQLGDTKGAVKVFLQLAKDGVRPNEFTFCSVMNACASPIAAVEQGKPFHASSIKSGYNNALCRFMRYAQKGYGKKALKVFEEMRFRKMEMDVVTFIGVISACTHAGLVVEGERYFNMMVKDHFINPTMEHYSSAENWKERAKVRKLMDERKVKKEAGYSWIEVKNKTYSFLAGDHSHPLSDQIYLKLEELGILLKDAGYLPDTNYVLHDVEEEHNVAILSPTQ</sequence>
<name>A0ACC0PX93_RHOML</name>
<dbReference type="Proteomes" id="UP001062846">
    <property type="component" value="Chromosome 2"/>
</dbReference>
<evidence type="ECO:0000313" key="2">
    <source>
        <dbReference type="Proteomes" id="UP001062846"/>
    </source>
</evidence>
<gene>
    <name evidence="1" type="ORF">RHMOL_Rhmol02G0267700</name>
</gene>